<comment type="caution">
    <text evidence="2">The sequence shown here is derived from an EMBL/GenBank/DDBJ whole genome shotgun (WGS) entry which is preliminary data.</text>
</comment>
<feature type="chain" id="PRO_5047529394" evidence="1">
    <location>
        <begin position="25"/>
        <end position="136"/>
    </location>
</feature>
<dbReference type="Proteomes" id="UP001204524">
    <property type="component" value="Unassembled WGS sequence"/>
</dbReference>
<name>A0ABT1KSK8_9ACTN</name>
<dbReference type="RefSeq" id="WP_254179588.1">
    <property type="nucleotide sequence ID" value="NZ_JANARS010000001.1"/>
</dbReference>
<keyword evidence="1" id="KW-0732">Signal</keyword>
<dbReference type="EMBL" id="JANARS010000001">
    <property type="protein sequence ID" value="MCP3420344.1"/>
    <property type="molecule type" value="Genomic_DNA"/>
</dbReference>
<proteinExistence type="predicted"/>
<feature type="signal peptide" evidence="1">
    <location>
        <begin position="1"/>
        <end position="24"/>
    </location>
</feature>
<reference evidence="2 3" key="1">
    <citation type="submission" date="2022-06" db="EMBL/GenBank/DDBJ databases">
        <authorList>
            <person name="So Y."/>
        </authorList>
    </citation>
    <scope>NUCLEOTIDE SEQUENCE [LARGE SCALE GENOMIC DNA]</scope>
    <source>
        <strain evidence="2 3">STR3</strain>
    </source>
</reference>
<evidence type="ECO:0000313" key="2">
    <source>
        <dbReference type="EMBL" id="MCP3420344.1"/>
    </source>
</evidence>
<accession>A0ABT1KSK8</accession>
<keyword evidence="3" id="KW-1185">Reference proteome</keyword>
<evidence type="ECO:0000313" key="3">
    <source>
        <dbReference type="Proteomes" id="UP001204524"/>
    </source>
</evidence>
<organism evidence="2 3">
    <name type="scientific">Nocardioides pinisoli</name>
    <dbReference type="NCBI Taxonomy" id="2950279"/>
    <lineage>
        <taxon>Bacteria</taxon>
        <taxon>Bacillati</taxon>
        <taxon>Actinomycetota</taxon>
        <taxon>Actinomycetes</taxon>
        <taxon>Propionibacteriales</taxon>
        <taxon>Nocardioidaceae</taxon>
        <taxon>Nocardioides</taxon>
    </lineage>
</organism>
<sequence length="136" mass="13888">MTRIAITLTTLVAAAALSSCSNGAKSISVDLPDDDSSTQVTAITASAINDAIAAARGEAPRLWHLNPVEVTDGTSEASILVIADDFAVAACEAVKSAVRTAKLTEMPVLITAADTGVPVAVSNPDSRFETNCQTVT</sequence>
<evidence type="ECO:0000256" key="1">
    <source>
        <dbReference type="SAM" id="SignalP"/>
    </source>
</evidence>
<gene>
    <name evidence="2" type="ORF">NCI01_00905</name>
</gene>
<protein>
    <submittedName>
        <fullName evidence="2">Uncharacterized protein</fullName>
    </submittedName>
</protein>
<dbReference type="PROSITE" id="PS51257">
    <property type="entry name" value="PROKAR_LIPOPROTEIN"/>
    <property type="match status" value="1"/>
</dbReference>